<dbReference type="AlphaFoldDB" id="A0AAN9K3C6"/>
<gene>
    <name evidence="1" type="ORF">RJT34_07352</name>
</gene>
<dbReference type="EMBL" id="JAYKXN010000002">
    <property type="protein sequence ID" value="KAK7310092.1"/>
    <property type="molecule type" value="Genomic_DNA"/>
</dbReference>
<comment type="caution">
    <text evidence="1">The sequence shown here is derived from an EMBL/GenBank/DDBJ whole genome shotgun (WGS) entry which is preliminary data.</text>
</comment>
<reference evidence="1 2" key="1">
    <citation type="submission" date="2024-01" db="EMBL/GenBank/DDBJ databases">
        <title>The genomes of 5 underutilized Papilionoideae crops provide insights into root nodulation and disease resistance.</title>
        <authorList>
            <person name="Yuan L."/>
        </authorList>
    </citation>
    <scope>NUCLEOTIDE SEQUENCE [LARGE SCALE GENOMIC DNA]</scope>
    <source>
        <strain evidence="1">LY-2023</strain>
        <tissue evidence="1">Leaf</tissue>
    </source>
</reference>
<proteinExistence type="predicted"/>
<dbReference type="Proteomes" id="UP001359559">
    <property type="component" value="Unassembled WGS sequence"/>
</dbReference>
<protein>
    <submittedName>
        <fullName evidence="1">Uncharacterized protein</fullName>
    </submittedName>
</protein>
<evidence type="ECO:0000313" key="2">
    <source>
        <dbReference type="Proteomes" id="UP001359559"/>
    </source>
</evidence>
<accession>A0AAN9K3C6</accession>
<organism evidence="1 2">
    <name type="scientific">Clitoria ternatea</name>
    <name type="common">Butterfly pea</name>
    <dbReference type="NCBI Taxonomy" id="43366"/>
    <lineage>
        <taxon>Eukaryota</taxon>
        <taxon>Viridiplantae</taxon>
        <taxon>Streptophyta</taxon>
        <taxon>Embryophyta</taxon>
        <taxon>Tracheophyta</taxon>
        <taxon>Spermatophyta</taxon>
        <taxon>Magnoliopsida</taxon>
        <taxon>eudicotyledons</taxon>
        <taxon>Gunneridae</taxon>
        <taxon>Pentapetalae</taxon>
        <taxon>rosids</taxon>
        <taxon>fabids</taxon>
        <taxon>Fabales</taxon>
        <taxon>Fabaceae</taxon>
        <taxon>Papilionoideae</taxon>
        <taxon>50 kb inversion clade</taxon>
        <taxon>NPAAA clade</taxon>
        <taxon>indigoferoid/millettioid clade</taxon>
        <taxon>Phaseoleae</taxon>
        <taxon>Clitoria</taxon>
    </lineage>
</organism>
<evidence type="ECO:0000313" key="1">
    <source>
        <dbReference type="EMBL" id="KAK7310092.1"/>
    </source>
</evidence>
<keyword evidence="2" id="KW-1185">Reference proteome</keyword>
<name>A0AAN9K3C6_CLITE</name>
<sequence>MLRMSWDSKDRTTLSLNMGNVAADVVEKDTDESQRRGSREQVMLYQEMALDVSGDHAKLMNAIHGW</sequence>